<dbReference type="Pfam" id="PF03466">
    <property type="entry name" value="LysR_substrate"/>
    <property type="match status" value="1"/>
</dbReference>
<dbReference type="PROSITE" id="PS50931">
    <property type="entry name" value="HTH_LYSR"/>
    <property type="match status" value="1"/>
</dbReference>
<proteinExistence type="inferred from homology"/>
<dbReference type="InterPro" id="IPR000847">
    <property type="entry name" value="LysR_HTH_N"/>
</dbReference>
<dbReference type="InterPro" id="IPR058163">
    <property type="entry name" value="LysR-type_TF_proteobact-type"/>
</dbReference>
<evidence type="ECO:0000256" key="2">
    <source>
        <dbReference type="ARBA" id="ARBA00023015"/>
    </source>
</evidence>
<dbReference type="SUPFAM" id="SSF46785">
    <property type="entry name" value="Winged helix' DNA-binding domain"/>
    <property type="match status" value="1"/>
</dbReference>
<dbReference type="Proteomes" id="UP000517753">
    <property type="component" value="Unassembled WGS sequence"/>
</dbReference>
<dbReference type="AlphaFoldDB" id="A0A7Y9FQ57"/>
<evidence type="ECO:0000313" key="7">
    <source>
        <dbReference type="Proteomes" id="UP000517753"/>
    </source>
</evidence>
<name>A0A7Y9FQ57_9SPHN</name>
<dbReference type="Gene3D" id="3.40.190.290">
    <property type="match status" value="1"/>
</dbReference>
<dbReference type="Pfam" id="PF00126">
    <property type="entry name" value="HTH_1"/>
    <property type="match status" value="1"/>
</dbReference>
<keyword evidence="7" id="KW-1185">Reference proteome</keyword>
<dbReference type="PANTHER" id="PTHR30537:SF5">
    <property type="entry name" value="HTH-TYPE TRANSCRIPTIONAL ACTIVATOR TTDR-RELATED"/>
    <property type="match status" value="1"/>
</dbReference>
<dbReference type="InterPro" id="IPR036390">
    <property type="entry name" value="WH_DNA-bd_sf"/>
</dbReference>
<evidence type="ECO:0000256" key="3">
    <source>
        <dbReference type="ARBA" id="ARBA00023125"/>
    </source>
</evidence>
<organism evidence="6 7">
    <name type="scientific">Sphingomonas melonis</name>
    <dbReference type="NCBI Taxonomy" id="152682"/>
    <lineage>
        <taxon>Bacteria</taxon>
        <taxon>Pseudomonadati</taxon>
        <taxon>Pseudomonadota</taxon>
        <taxon>Alphaproteobacteria</taxon>
        <taxon>Sphingomonadales</taxon>
        <taxon>Sphingomonadaceae</taxon>
        <taxon>Sphingomonas</taxon>
    </lineage>
</organism>
<reference evidence="6 7" key="1">
    <citation type="submission" date="2020-08" db="EMBL/GenBank/DDBJ databases">
        <title>The Agave Microbiome: Exploring the role of microbial communities in plant adaptations to desert environments.</title>
        <authorList>
            <person name="Partida-Martinez L.P."/>
        </authorList>
    </citation>
    <scope>NUCLEOTIDE SEQUENCE [LARGE SCALE GENOMIC DNA]</scope>
    <source>
        <strain evidence="6 7">AS2.3</strain>
    </source>
</reference>
<keyword evidence="3 6" id="KW-0238">DNA-binding</keyword>
<dbReference type="RefSeq" id="WP_218845564.1">
    <property type="nucleotide sequence ID" value="NZ_JACCBY010000004.1"/>
</dbReference>
<evidence type="ECO:0000256" key="4">
    <source>
        <dbReference type="ARBA" id="ARBA00023163"/>
    </source>
</evidence>
<keyword evidence="4" id="KW-0804">Transcription</keyword>
<gene>
    <name evidence="6" type="ORF">HD841_002819</name>
</gene>
<evidence type="ECO:0000313" key="6">
    <source>
        <dbReference type="EMBL" id="NYD91012.1"/>
    </source>
</evidence>
<dbReference type="CDD" id="cd08422">
    <property type="entry name" value="PBP2_CrgA_like"/>
    <property type="match status" value="1"/>
</dbReference>
<dbReference type="EMBL" id="JACCBY010000004">
    <property type="protein sequence ID" value="NYD91012.1"/>
    <property type="molecule type" value="Genomic_DNA"/>
</dbReference>
<protein>
    <submittedName>
        <fullName evidence="6">DNA-binding transcriptional LysR family regulator</fullName>
    </submittedName>
</protein>
<dbReference type="InterPro" id="IPR005119">
    <property type="entry name" value="LysR_subst-bd"/>
</dbReference>
<dbReference type="GO" id="GO:0003700">
    <property type="term" value="F:DNA-binding transcription factor activity"/>
    <property type="evidence" value="ECO:0007669"/>
    <property type="project" value="InterPro"/>
</dbReference>
<keyword evidence="2" id="KW-0805">Transcription regulation</keyword>
<dbReference type="GO" id="GO:0006351">
    <property type="term" value="P:DNA-templated transcription"/>
    <property type="evidence" value="ECO:0007669"/>
    <property type="project" value="TreeGrafter"/>
</dbReference>
<sequence length="295" mass="31572">MLDLADLAVLIEAVQEGSLSGAGRRLGLTPVAASRRLAVLEAEVGARLVHRTTRSLSLTPEGEAFLPHAEAILAHAEDGRAAVSGGDEEAGGLLRVAASVPFGRKILTPMLVGFLNEHQRLKVELLLSDAVADLAAQGIDVAVRFGELKDSTLVARRLANNARGLYAAPAYLASHPAPTRVVELREHDCLAVPAARQWSFEHKGRAVRQTVAGRFAADSMEALHEAALRGLGIVQLSEWNVRDDVAAGRLTEIRLADGAVPDQGIWAVLPTRRLVPRKVHLFLEALSRHLSTPAN</sequence>
<dbReference type="FunFam" id="1.10.10.10:FF:000001">
    <property type="entry name" value="LysR family transcriptional regulator"/>
    <property type="match status" value="1"/>
</dbReference>
<dbReference type="InterPro" id="IPR036388">
    <property type="entry name" value="WH-like_DNA-bd_sf"/>
</dbReference>
<evidence type="ECO:0000259" key="5">
    <source>
        <dbReference type="PROSITE" id="PS50931"/>
    </source>
</evidence>
<dbReference type="SUPFAM" id="SSF53850">
    <property type="entry name" value="Periplasmic binding protein-like II"/>
    <property type="match status" value="1"/>
</dbReference>
<dbReference type="PANTHER" id="PTHR30537">
    <property type="entry name" value="HTH-TYPE TRANSCRIPTIONAL REGULATOR"/>
    <property type="match status" value="1"/>
</dbReference>
<comment type="caution">
    <text evidence="6">The sequence shown here is derived from an EMBL/GenBank/DDBJ whole genome shotgun (WGS) entry which is preliminary data.</text>
</comment>
<comment type="similarity">
    <text evidence="1">Belongs to the LysR transcriptional regulatory family.</text>
</comment>
<dbReference type="Gene3D" id="1.10.10.10">
    <property type="entry name" value="Winged helix-like DNA-binding domain superfamily/Winged helix DNA-binding domain"/>
    <property type="match status" value="1"/>
</dbReference>
<dbReference type="GO" id="GO:0043565">
    <property type="term" value="F:sequence-specific DNA binding"/>
    <property type="evidence" value="ECO:0007669"/>
    <property type="project" value="TreeGrafter"/>
</dbReference>
<feature type="domain" description="HTH lysR-type" evidence="5">
    <location>
        <begin position="2"/>
        <end position="59"/>
    </location>
</feature>
<accession>A0A7Y9FQ57</accession>
<evidence type="ECO:0000256" key="1">
    <source>
        <dbReference type="ARBA" id="ARBA00009437"/>
    </source>
</evidence>